<evidence type="ECO:0000256" key="1">
    <source>
        <dbReference type="SAM" id="Phobius"/>
    </source>
</evidence>
<keyword evidence="1" id="KW-0472">Membrane</keyword>
<keyword evidence="1" id="KW-0812">Transmembrane</keyword>
<reference evidence="2" key="1">
    <citation type="submission" date="2014-11" db="EMBL/GenBank/DDBJ databases">
        <authorList>
            <person name="Zhu J."/>
            <person name="Qi W."/>
            <person name="Song R."/>
        </authorList>
    </citation>
    <scope>NUCLEOTIDE SEQUENCE</scope>
</reference>
<dbReference type="AlphaFoldDB" id="A0A1B1TDI3"/>
<keyword evidence="1" id="KW-1133">Transmembrane helix</keyword>
<accession>A0A1B1TDI3</accession>
<evidence type="ECO:0000313" key="2">
    <source>
        <dbReference type="EMBL" id="ANV80323.1"/>
    </source>
</evidence>
<organism evidence="2">
    <name type="scientific">uncultured Poseidoniia archaeon</name>
    <dbReference type="NCBI Taxonomy" id="1697135"/>
    <lineage>
        <taxon>Archaea</taxon>
        <taxon>Methanobacteriati</taxon>
        <taxon>Thermoplasmatota</taxon>
        <taxon>Candidatus Poseidoniia</taxon>
        <taxon>environmental samples</taxon>
    </lineage>
</organism>
<name>A0A1B1TDI3_9ARCH</name>
<dbReference type="EMBL" id="KP211883">
    <property type="protein sequence ID" value="ANV80323.1"/>
    <property type="molecule type" value="Genomic_DNA"/>
</dbReference>
<reference evidence="2" key="2">
    <citation type="journal article" date="2015" name="ISME J.">
        <title>A new class of marine Euryarchaeota group II from the Mediterranean deep chlorophyll maximum.</title>
        <authorList>
            <person name="Martin-Cuadrado A.B."/>
            <person name="Garcia-Heredia I."/>
            <person name="Molto A.G."/>
            <person name="Lopez-Ubeda R."/>
            <person name="Kimes N."/>
            <person name="Lopez-Garcia P."/>
            <person name="Moreira D."/>
            <person name="Rodriguez-Valera F."/>
        </authorList>
    </citation>
    <scope>NUCLEOTIDE SEQUENCE</scope>
</reference>
<feature type="transmembrane region" description="Helical" evidence="1">
    <location>
        <begin position="12"/>
        <end position="34"/>
    </location>
</feature>
<protein>
    <submittedName>
        <fullName evidence="2">Uncharacterized protein</fullName>
    </submittedName>
</protein>
<sequence length="92" mass="10090">MKEIIDGSSRQLNVTTGLMFLATLLLSVSLYFSTQQSSELPVMIALSTGALLSGHGVYMVSSRSRFNTVNPWGLLEAFFYANPSRLTKEAIL</sequence>
<feature type="transmembrane region" description="Helical" evidence="1">
    <location>
        <begin position="40"/>
        <end position="60"/>
    </location>
</feature>
<proteinExistence type="predicted"/>